<evidence type="ECO:0000256" key="13">
    <source>
        <dbReference type="ARBA" id="ARBA00023180"/>
    </source>
</evidence>
<evidence type="ECO:0000256" key="15">
    <source>
        <dbReference type="ARBA" id="ARBA00048679"/>
    </source>
</evidence>
<keyword evidence="5" id="KW-0597">Phosphoprotein</keyword>
<dbReference type="AlphaFoldDB" id="A0A9D5CZK9"/>
<dbReference type="Gene3D" id="1.10.510.10">
    <property type="entry name" value="Transferase(Phosphotransferase) domain 1"/>
    <property type="match status" value="1"/>
</dbReference>
<dbReference type="PANTHER" id="PTHR47982:SF6">
    <property type="entry name" value="PROLINE-RICH RECEPTOR-LIKE PROTEIN KINASE PERK4"/>
    <property type="match status" value="1"/>
</dbReference>
<name>A0A9D5CZK9_9LILI</name>
<protein>
    <recommendedName>
        <fullName evidence="2">non-specific serine/threonine protein kinase</fullName>
        <ecNumber evidence="2">2.7.11.1</ecNumber>
    </recommendedName>
</protein>
<evidence type="ECO:0000256" key="11">
    <source>
        <dbReference type="ARBA" id="ARBA00022989"/>
    </source>
</evidence>
<feature type="compositionally biased region" description="Low complexity" evidence="17">
    <location>
        <begin position="7"/>
        <end position="26"/>
    </location>
</feature>
<evidence type="ECO:0000256" key="2">
    <source>
        <dbReference type="ARBA" id="ARBA00012513"/>
    </source>
</evidence>
<comment type="caution">
    <text evidence="20">The sequence shown here is derived from an EMBL/GenBank/DDBJ whole genome shotgun (WGS) entry which is preliminary data.</text>
</comment>
<dbReference type="InterPro" id="IPR017441">
    <property type="entry name" value="Protein_kinase_ATP_BS"/>
</dbReference>
<evidence type="ECO:0000256" key="16">
    <source>
        <dbReference type="PROSITE-ProRule" id="PRU10141"/>
    </source>
</evidence>
<evidence type="ECO:0000256" key="5">
    <source>
        <dbReference type="ARBA" id="ARBA00022553"/>
    </source>
</evidence>
<comment type="catalytic activity">
    <reaction evidence="14">
        <text>L-threonyl-[protein] + ATP = O-phospho-L-threonyl-[protein] + ADP + H(+)</text>
        <dbReference type="Rhea" id="RHEA:46608"/>
        <dbReference type="Rhea" id="RHEA-COMP:11060"/>
        <dbReference type="Rhea" id="RHEA-COMP:11605"/>
        <dbReference type="ChEBI" id="CHEBI:15378"/>
        <dbReference type="ChEBI" id="CHEBI:30013"/>
        <dbReference type="ChEBI" id="CHEBI:30616"/>
        <dbReference type="ChEBI" id="CHEBI:61977"/>
        <dbReference type="ChEBI" id="CHEBI:456216"/>
        <dbReference type="EC" id="2.7.11.1"/>
    </reaction>
</comment>
<evidence type="ECO:0000256" key="4">
    <source>
        <dbReference type="ARBA" id="ARBA00022527"/>
    </source>
</evidence>
<dbReference type="InterPro" id="IPR001245">
    <property type="entry name" value="Ser-Thr/Tyr_kinase_cat_dom"/>
</dbReference>
<dbReference type="OrthoDB" id="4062651at2759"/>
<dbReference type="GO" id="GO:0005886">
    <property type="term" value="C:plasma membrane"/>
    <property type="evidence" value="ECO:0007669"/>
    <property type="project" value="UniProtKB-SubCell"/>
</dbReference>
<feature type="compositionally biased region" description="Low complexity" evidence="17">
    <location>
        <begin position="165"/>
        <end position="174"/>
    </location>
</feature>
<comment type="subcellular location">
    <subcellularLocation>
        <location evidence="1">Cell membrane</location>
        <topology evidence="1">Single-pass membrane protein</topology>
    </subcellularLocation>
</comment>
<feature type="domain" description="Protein kinase" evidence="19">
    <location>
        <begin position="323"/>
        <end position="602"/>
    </location>
</feature>
<evidence type="ECO:0000256" key="10">
    <source>
        <dbReference type="ARBA" id="ARBA00022840"/>
    </source>
</evidence>
<feature type="compositionally biased region" description="Low complexity" evidence="17">
    <location>
        <begin position="129"/>
        <end position="139"/>
    </location>
</feature>
<evidence type="ECO:0000256" key="6">
    <source>
        <dbReference type="ARBA" id="ARBA00022679"/>
    </source>
</evidence>
<keyword evidence="21" id="KW-1185">Reference proteome</keyword>
<dbReference type="PROSITE" id="PS50011">
    <property type="entry name" value="PROTEIN_KINASE_DOM"/>
    <property type="match status" value="1"/>
</dbReference>
<dbReference type="Pfam" id="PF07714">
    <property type="entry name" value="PK_Tyr_Ser-Thr"/>
    <property type="match status" value="1"/>
</dbReference>
<comment type="catalytic activity">
    <reaction evidence="15">
        <text>L-seryl-[protein] + ATP = O-phospho-L-seryl-[protein] + ADP + H(+)</text>
        <dbReference type="Rhea" id="RHEA:17989"/>
        <dbReference type="Rhea" id="RHEA-COMP:9863"/>
        <dbReference type="Rhea" id="RHEA-COMP:11604"/>
        <dbReference type="ChEBI" id="CHEBI:15378"/>
        <dbReference type="ChEBI" id="CHEBI:29999"/>
        <dbReference type="ChEBI" id="CHEBI:30616"/>
        <dbReference type="ChEBI" id="CHEBI:83421"/>
        <dbReference type="ChEBI" id="CHEBI:456216"/>
        <dbReference type="EC" id="2.7.11.1"/>
    </reaction>
</comment>
<dbReference type="EC" id="2.7.11.1" evidence="2"/>
<dbReference type="FunFam" id="3.30.200.20:FF:000207">
    <property type="entry name" value="proline-rich receptor-like protein kinase PERK1"/>
    <property type="match status" value="1"/>
</dbReference>
<feature type="region of interest" description="Disordered" evidence="17">
    <location>
        <begin position="650"/>
        <end position="686"/>
    </location>
</feature>
<dbReference type="GO" id="GO:0005524">
    <property type="term" value="F:ATP binding"/>
    <property type="evidence" value="ECO:0007669"/>
    <property type="project" value="UniProtKB-UniRule"/>
</dbReference>
<dbReference type="PANTHER" id="PTHR47982">
    <property type="entry name" value="PROLINE-RICH RECEPTOR-LIKE PROTEIN KINASE PERK4"/>
    <property type="match status" value="1"/>
</dbReference>
<dbReference type="InterPro" id="IPR047117">
    <property type="entry name" value="PERK1-13-like"/>
</dbReference>
<evidence type="ECO:0000256" key="8">
    <source>
        <dbReference type="ARBA" id="ARBA00022741"/>
    </source>
</evidence>
<evidence type="ECO:0000256" key="12">
    <source>
        <dbReference type="ARBA" id="ARBA00023136"/>
    </source>
</evidence>
<feature type="compositionally biased region" description="Low complexity" evidence="17">
    <location>
        <begin position="654"/>
        <end position="674"/>
    </location>
</feature>
<organism evidence="20 21">
    <name type="scientific">Dioscorea zingiberensis</name>
    <dbReference type="NCBI Taxonomy" id="325984"/>
    <lineage>
        <taxon>Eukaryota</taxon>
        <taxon>Viridiplantae</taxon>
        <taxon>Streptophyta</taxon>
        <taxon>Embryophyta</taxon>
        <taxon>Tracheophyta</taxon>
        <taxon>Spermatophyta</taxon>
        <taxon>Magnoliopsida</taxon>
        <taxon>Liliopsida</taxon>
        <taxon>Dioscoreales</taxon>
        <taxon>Dioscoreaceae</taxon>
        <taxon>Dioscorea</taxon>
    </lineage>
</organism>
<accession>A0A9D5CZK9</accession>
<keyword evidence="10 16" id="KW-0067">ATP-binding</keyword>
<dbReference type="GO" id="GO:0004674">
    <property type="term" value="F:protein serine/threonine kinase activity"/>
    <property type="evidence" value="ECO:0007669"/>
    <property type="project" value="UniProtKB-KW"/>
</dbReference>
<keyword evidence="7 18" id="KW-0812">Transmembrane</keyword>
<keyword evidence="11 18" id="KW-1133">Transmembrane helix</keyword>
<feature type="transmembrane region" description="Helical" evidence="18">
    <location>
        <begin position="195"/>
        <end position="219"/>
    </location>
</feature>
<evidence type="ECO:0000256" key="1">
    <source>
        <dbReference type="ARBA" id="ARBA00004162"/>
    </source>
</evidence>
<gene>
    <name evidence="20" type="ORF">J5N97_010169</name>
</gene>
<evidence type="ECO:0000256" key="17">
    <source>
        <dbReference type="SAM" id="MobiDB-lite"/>
    </source>
</evidence>
<dbReference type="Gene3D" id="3.30.200.20">
    <property type="entry name" value="Phosphorylase Kinase, domain 1"/>
    <property type="match status" value="1"/>
</dbReference>
<evidence type="ECO:0000259" key="19">
    <source>
        <dbReference type="PROSITE" id="PS50011"/>
    </source>
</evidence>
<keyword evidence="9" id="KW-0418">Kinase</keyword>
<dbReference type="InterPro" id="IPR011009">
    <property type="entry name" value="Kinase-like_dom_sf"/>
</dbReference>
<keyword evidence="8 16" id="KW-0547">Nucleotide-binding</keyword>
<dbReference type="SMART" id="SM00220">
    <property type="entry name" value="S_TKc"/>
    <property type="match status" value="1"/>
</dbReference>
<evidence type="ECO:0000313" key="20">
    <source>
        <dbReference type="EMBL" id="KAJ0981914.1"/>
    </source>
</evidence>
<proteinExistence type="predicted"/>
<reference evidence="20" key="2">
    <citation type="journal article" date="2022" name="Hortic Res">
        <title>The genome of Dioscorea zingiberensis sheds light on the biosynthesis, origin and evolution of the medicinally important diosgenin saponins.</title>
        <authorList>
            <person name="Li Y."/>
            <person name="Tan C."/>
            <person name="Li Z."/>
            <person name="Guo J."/>
            <person name="Li S."/>
            <person name="Chen X."/>
            <person name="Wang C."/>
            <person name="Dai X."/>
            <person name="Yang H."/>
            <person name="Song W."/>
            <person name="Hou L."/>
            <person name="Xu J."/>
            <person name="Tong Z."/>
            <person name="Xu A."/>
            <person name="Yuan X."/>
            <person name="Wang W."/>
            <person name="Yang Q."/>
            <person name="Chen L."/>
            <person name="Sun Z."/>
            <person name="Wang K."/>
            <person name="Pan B."/>
            <person name="Chen J."/>
            <person name="Bao Y."/>
            <person name="Liu F."/>
            <person name="Qi X."/>
            <person name="Gang D.R."/>
            <person name="Wen J."/>
            <person name="Li J."/>
        </authorList>
    </citation>
    <scope>NUCLEOTIDE SEQUENCE</scope>
    <source>
        <strain evidence="20">Dzin_1.0</strain>
    </source>
</reference>
<evidence type="ECO:0000256" key="3">
    <source>
        <dbReference type="ARBA" id="ARBA00022475"/>
    </source>
</evidence>
<feature type="compositionally biased region" description="Pro residues" evidence="17">
    <location>
        <begin position="108"/>
        <end position="119"/>
    </location>
</feature>
<keyword evidence="12 18" id="KW-0472">Membrane</keyword>
<dbReference type="InterPro" id="IPR008271">
    <property type="entry name" value="Ser/Thr_kinase_AS"/>
</dbReference>
<dbReference type="Proteomes" id="UP001085076">
    <property type="component" value="Miscellaneous, Linkage group lg02"/>
</dbReference>
<sequence length="686" mass="72421">MASSPVTAPQPNSTSPSTPSTAASPSSTPPSPPSPPSPSAATPPPQSPPSPPPASPPPPPVATPPPKESPTPPPSPPPPSPSPPPPKESPTPPSPPPPSSNPPSSSDQPPPSTKSPSPPENDDYDDNDGGSSSSSSPPTKSSPPVPPSRSDSKGTPSPNALSPPKSSSSKGSSSSDKDSSDSSSGDGSSHLNMPALIGVAAGVGLFFLLLMIVSLVCCIKKKKKNHNSLHYYDSSAKGSYYSSGPHKWQNGQDHIVKLPPPPGSVGQQGGGWQQPQSTMSGEMSSGFSGSHGPPLPPPSPTIALGFNKSTFSFDELAAATSGFSEANLLGQGGFGYVHKGVLPNGKEIAVKQLKSGSGQGEREFQAEVEIISRVHHRHLVSLVGYCIAGNQRMLVYEFVPNKTLEYHLHGKGLPVMDWSSRLKIALGSAKGLAYLHEDCHPRIIHRDIKSANILLDYKFEAMVADFGLAKLSSDNYTHVSTRVMGTFGYLAPEYASSGKLTEKSDVFSFGIMLLELITGRRPVDTSNTAMEDSLVDWARPIMTRALADGNFEELVDPRLENNYNTMEMTRVVACAAASVRHSARRRPKMSQIVRALEGDSSLDDLTEGVKPGQSMFFSSGSDYDSGSYASNMSRFRKVALESNAYSDEYSGMTSEYGLNPSSSSSEGFSSEMNPSGPPRHRPQPSH</sequence>
<dbReference type="EMBL" id="JAGGNH010000002">
    <property type="protein sequence ID" value="KAJ0981914.1"/>
    <property type="molecule type" value="Genomic_DNA"/>
</dbReference>
<feature type="region of interest" description="Disordered" evidence="17">
    <location>
        <begin position="261"/>
        <end position="294"/>
    </location>
</feature>
<dbReference type="PROSITE" id="PS00108">
    <property type="entry name" value="PROTEIN_KINASE_ST"/>
    <property type="match status" value="1"/>
</dbReference>
<evidence type="ECO:0000256" key="7">
    <source>
        <dbReference type="ARBA" id="ARBA00022692"/>
    </source>
</evidence>
<evidence type="ECO:0000256" key="18">
    <source>
        <dbReference type="SAM" id="Phobius"/>
    </source>
</evidence>
<reference evidence="20" key="1">
    <citation type="submission" date="2021-03" db="EMBL/GenBank/DDBJ databases">
        <authorList>
            <person name="Li Z."/>
            <person name="Yang C."/>
        </authorList>
    </citation>
    <scope>NUCLEOTIDE SEQUENCE</scope>
    <source>
        <strain evidence="20">Dzin_1.0</strain>
        <tissue evidence="20">Leaf</tissue>
    </source>
</reference>
<feature type="binding site" evidence="16">
    <location>
        <position position="351"/>
    </location>
    <ligand>
        <name>ATP</name>
        <dbReference type="ChEBI" id="CHEBI:30616"/>
    </ligand>
</feature>
<evidence type="ECO:0000313" key="21">
    <source>
        <dbReference type="Proteomes" id="UP001085076"/>
    </source>
</evidence>
<dbReference type="PROSITE" id="PS00107">
    <property type="entry name" value="PROTEIN_KINASE_ATP"/>
    <property type="match status" value="1"/>
</dbReference>
<keyword evidence="13" id="KW-0325">Glycoprotein</keyword>
<feature type="compositionally biased region" description="Low complexity" evidence="17">
    <location>
        <begin position="273"/>
        <end position="292"/>
    </location>
</feature>
<keyword evidence="4" id="KW-0723">Serine/threonine-protein kinase</keyword>
<keyword evidence="6" id="KW-0808">Transferase</keyword>
<evidence type="ECO:0000256" key="9">
    <source>
        <dbReference type="ARBA" id="ARBA00022777"/>
    </source>
</evidence>
<dbReference type="PRINTS" id="PR01217">
    <property type="entry name" value="PRICHEXTENSN"/>
</dbReference>
<evidence type="ECO:0000256" key="14">
    <source>
        <dbReference type="ARBA" id="ARBA00047899"/>
    </source>
</evidence>
<feature type="region of interest" description="Disordered" evidence="17">
    <location>
        <begin position="1"/>
        <end position="188"/>
    </location>
</feature>
<dbReference type="InterPro" id="IPR000719">
    <property type="entry name" value="Prot_kinase_dom"/>
</dbReference>
<dbReference type="SUPFAM" id="SSF56112">
    <property type="entry name" value="Protein kinase-like (PK-like)"/>
    <property type="match status" value="1"/>
</dbReference>
<feature type="compositionally biased region" description="Pro residues" evidence="17">
    <location>
        <begin position="27"/>
        <end position="101"/>
    </location>
</feature>
<keyword evidence="3" id="KW-1003">Cell membrane</keyword>
<dbReference type="FunFam" id="1.10.510.10:FF:000239">
    <property type="entry name" value="Proline-rich receptor-like protein kinase PERK1"/>
    <property type="match status" value="1"/>
</dbReference>